<gene>
    <name evidence="4" type="ORF">E6C55_07205</name>
</gene>
<dbReference type="PANTHER" id="PTHR43818:SF11">
    <property type="entry name" value="BCDNA.GH03377"/>
    <property type="match status" value="1"/>
</dbReference>
<dbReference type="SUPFAM" id="SSF55347">
    <property type="entry name" value="Glyceraldehyde-3-phosphate dehydrogenase-like, C-terminal domain"/>
    <property type="match status" value="1"/>
</dbReference>
<dbReference type="InterPro" id="IPR036291">
    <property type="entry name" value="NAD(P)-bd_dom_sf"/>
</dbReference>
<dbReference type="InterPro" id="IPR055170">
    <property type="entry name" value="GFO_IDH_MocA-like_dom"/>
</dbReference>
<accession>A0A4S4C4S6</accession>
<evidence type="ECO:0000313" key="4">
    <source>
        <dbReference type="EMBL" id="THF82164.1"/>
    </source>
</evidence>
<proteinExistence type="predicted"/>
<dbReference type="InterPro" id="IPR050463">
    <property type="entry name" value="Gfo/Idh/MocA_oxidrdct_glycsds"/>
</dbReference>
<protein>
    <submittedName>
        <fullName evidence="4">Gfo/Idh/MocA family oxidoreductase</fullName>
    </submittedName>
</protein>
<dbReference type="PANTHER" id="PTHR43818">
    <property type="entry name" value="BCDNA.GH03377"/>
    <property type="match status" value="1"/>
</dbReference>
<dbReference type="OrthoDB" id="9815825at2"/>
<feature type="domain" description="GFO/IDH/MocA-like oxidoreductase" evidence="3">
    <location>
        <begin position="137"/>
        <end position="262"/>
    </location>
</feature>
<keyword evidence="1" id="KW-0560">Oxidoreductase</keyword>
<reference evidence="4 5" key="1">
    <citation type="submission" date="2019-04" db="EMBL/GenBank/DDBJ databases">
        <title>Cohnella sp. nov. isolated from preserved vegetables.</title>
        <authorList>
            <person name="Lin S.-Y."/>
            <person name="Hung M.-H."/>
            <person name="Young C.-C."/>
        </authorList>
    </citation>
    <scope>NUCLEOTIDE SEQUENCE [LARGE SCALE GENOMIC DNA]</scope>
    <source>
        <strain evidence="4 5">CC-MHH1044</strain>
    </source>
</reference>
<dbReference type="Gene3D" id="3.40.50.720">
    <property type="entry name" value="NAD(P)-binding Rossmann-like Domain"/>
    <property type="match status" value="1"/>
</dbReference>
<comment type="caution">
    <text evidence="4">The sequence shown here is derived from an EMBL/GenBank/DDBJ whole genome shotgun (WGS) entry which is preliminary data.</text>
</comment>
<dbReference type="InterPro" id="IPR000683">
    <property type="entry name" value="Gfo/Idh/MocA-like_OxRdtase_N"/>
</dbReference>
<dbReference type="EMBL" id="SSOB01000007">
    <property type="protein sequence ID" value="THF82164.1"/>
    <property type="molecule type" value="Genomic_DNA"/>
</dbReference>
<dbReference type="Gene3D" id="3.30.360.10">
    <property type="entry name" value="Dihydrodipicolinate Reductase, domain 2"/>
    <property type="match status" value="1"/>
</dbReference>
<dbReference type="AlphaFoldDB" id="A0A4S4C4S6"/>
<organism evidence="4 5">
    <name type="scientific">Cohnella fermenti</name>
    <dbReference type="NCBI Taxonomy" id="2565925"/>
    <lineage>
        <taxon>Bacteria</taxon>
        <taxon>Bacillati</taxon>
        <taxon>Bacillota</taxon>
        <taxon>Bacilli</taxon>
        <taxon>Bacillales</taxon>
        <taxon>Paenibacillaceae</taxon>
        <taxon>Cohnella</taxon>
    </lineage>
</organism>
<dbReference type="GO" id="GO:0016491">
    <property type="term" value="F:oxidoreductase activity"/>
    <property type="evidence" value="ECO:0007669"/>
    <property type="project" value="UniProtKB-KW"/>
</dbReference>
<dbReference type="GO" id="GO:0000166">
    <property type="term" value="F:nucleotide binding"/>
    <property type="evidence" value="ECO:0007669"/>
    <property type="project" value="InterPro"/>
</dbReference>
<name>A0A4S4C4S6_9BACL</name>
<dbReference type="Pfam" id="PF22725">
    <property type="entry name" value="GFO_IDH_MocA_C3"/>
    <property type="match status" value="1"/>
</dbReference>
<evidence type="ECO:0000259" key="2">
    <source>
        <dbReference type="Pfam" id="PF01408"/>
    </source>
</evidence>
<keyword evidence="5" id="KW-1185">Reference proteome</keyword>
<evidence type="ECO:0000256" key="1">
    <source>
        <dbReference type="ARBA" id="ARBA00023002"/>
    </source>
</evidence>
<evidence type="ECO:0000313" key="5">
    <source>
        <dbReference type="Proteomes" id="UP000310636"/>
    </source>
</evidence>
<dbReference type="Pfam" id="PF01408">
    <property type="entry name" value="GFO_IDH_MocA"/>
    <property type="match status" value="1"/>
</dbReference>
<feature type="domain" description="Gfo/Idh/MocA-like oxidoreductase N-terminal" evidence="2">
    <location>
        <begin position="8"/>
        <end position="126"/>
    </location>
</feature>
<sequence>MGEGRTNMNIAVIGIGVIGRRHMDNLKRRGDVDIVAVCGTDEGRTASVAAEYGAKPYTDYAVMLRRERIDALFVCTPPGVRKEPIREAAERGIACFVEKPPARTAEEARDIAAIVRDSGIVCSVGFMYRYTGAVSAARERIRGDGGAVPLVRSVHVCGAGLPGATTPRWLYDKDRSGGPLFDQGIHLIDAARYAAGLDVADGGEAVGIHAFGSNVQRPRSEEYTVEDNVVVQIAYTSGTLHTHTHSWGVADSQAKIELLGSDYRLIVDLTRLGSRLFGTFKGEELDERFPEENMYAAEADAFLSAARTGEPSGIRSPYADAARSLELVVNGGRSLEEGCSLRL</sequence>
<dbReference type="SUPFAM" id="SSF51735">
    <property type="entry name" value="NAD(P)-binding Rossmann-fold domains"/>
    <property type="match status" value="1"/>
</dbReference>
<dbReference type="Proteomes" id="UP000310636">
    <property type="component" value="Unassembled WGS sequence"/>
</dbReference>
<evidence type="ECO:0000259" key="3">
    <source>
        <dbReference type="Pfam" id="PF22725"/>
    </source>
</evidence>